<organism evidence="2 3">
    <name type="scientific">Colletotrichum plurivorum</name>
    <dbReference type="NCBI Taxonomy" id="2175906"/>
    <lineage>
        <taxon>Eukaryota</taxon>
        <taxon>Fungi</taxon>
        <taxon>Dikarya</taxon>
        <taxon>Ascomycota</taxon>
        <taxon>Pezizomycotina</taxon>
        <taxon>Sordariomycetes</taxon>
        <taxon>Hypocreomycetidae</taxon>
        <taxon>Glomerellales</taxon>
        <taxon>Glomerellaceae</taxon>
        <taxon>Colletotrichum</taxon>
        <taxon>Colletotrichum orchidearum species complex</taxon>
    </lineage>
</organism>
<gene>
    <name evidence="2" type="ORF">CPLU01_01457</name>
</gene>
<proteinExistence type="predicted"/>
<sequence length="143" mass="15371">MSENPEVEVAEIQTPPKCQTPPAAAPPRHIPNSAGTGRRNPTAIDNKRPSGREGADKLVGTPICELAGGIITVTRRASHSFHQASKSHIPAVWSRLFAGSVRMRKSIHFHGPPAPSRDGHDDQSCQIRKTTGTTGTTRGRDLQ</sequence>
<dbReference type="Proteomes" id="UP000654918">
    <property type="component" value="Unassembled WGS sequence"/>
</dbReference>
<protein>
    <submittedName>
        <fullName evidence="2">Uncharacterized protein</fullName>
    </submittedName>
</protein>
<name>A0A8H6NNW7_9PEZI</name>
<comment type="caution">
    <text evidence="2">The sequence shown here is derived from an EMBL/GenBank/DDBJ whole genome shotgun (WGS) entry which is preliminary data.</text>
</comment>
<reference evidence="2" key="1">
    <citation type="journal article" date="2020" name="Phytopathology">
        <title>Genome Sequence Resources of Colletotrichum truncatum, C. plurivorum, C. musicola, and C. sojae: Four Species Pathogenic to Soybean (Glycine max).</title>
        <authorList>
            <person name="Rogerio F."/>
            <person name="Boufleur T.R."/>
            <person name="Ciampi-Guillardi M."/>
            <person name="Sukno S.A."/>
            <person name="Thon M.R."/>
            <person name="Massola Junior N.S."/>
            <person name="Baroncelli R."/>
        </authorList>
    </citation>
    <scope>NUCLEOTIDE SEQUENCE</scope>
    <source>
        <strain evidence="2">LFN00145</strain>
    </source>
</reference>
<keyword evidence="3" id="KW-1185">Reference proteome</keyword>
<evidence type="ECO:0000313" key="3">
    <source>
        <dbReference type="Proteomes" id="UP000654918"/>
    </source>
</evidence>
<dbReference type="AlphaFoldDB" id="A0A8H6NNW7"/>
<dbReference type="EMBL" id="WIGO01000010">
    <property type="protein sequence ID" value="KAF6839860.1"/>
    <property type="molecule type" value="Genomic_DNA"/>
</dbReference>
<feature type="compositionally biased region" description="Basic and acidic residues" evidence="1">
    <location>
        <begin position="45"/>
        <end position="56"/>
    </location>
</feature>
<evidence type="ECO:0000313" key="2">
    <source>
        <dbReference type="EMBL" id="KAF6839860.1"/>
    </source>
</evidence>
<feature type="region of interest" description="Disordered" evidence="1">
    <location>
        <begin position="107"/>
        <end position="143"/>
    </location>
</feature>
<feature type="region of interest" description="Disordered" evidence="1">
    <location>
        <begin position="1"/>
        <end position="57"/>
    </location>
</feature>
<evidence type="ECO:0000256" key="1">
    <source>
        <dbReference type="SAM" id="MobiDB-lite"/>
    </source>
</evidence>
<accession>A0A8H6NNW7</accession>